<dbReference type="InterPro" id="IPR010982">
    <property type="entry name" value="Lambda_DNA-bd_dom_sf"/>
</dbReference>
<reference evidence="2 3" key="1">
    <citation type="submission" date="2016-10" db="EMBL/GenBank/DDBJ databases">
        <authorList>
            <person name="de Groot N.N."/>
        </authorList>
    </citation>
    <scope>NUCLEOTIDE SEQUENCE [LARGE SCALE GENOMIC DNA]</scope>
    <source>
        <strain evidence="2 3">D15d</strain>
    </source>
</reference>
<sequence>MDTANEIKKLRTDMGMNRKEFCDYYNIPYRTVTDWEAGKRKMPEYVLELMEFKADVNQLKTANTREI</sequence>
<dbReference type="EMBL" id="FNUL01000013">
    <property type="protein sequence ID" value="SEF92467.1"/>
    <property type="molecule type" value="Genomic_DNA"/>
</dbReference>
<gene>
    <name evidence="2" type="ORF">SAMN05216537_1137</name>
</gene>
<proteinExistence type="predicted"/>
<dbReference type="InterPro" id="IPR001387">
    <property type="entry name" value="Cro/C1-type_HTH"/>
</dbReference>
<keyword evidence="3" id="KW-1185">Reference proteome</keyword>
<evidence type="ECO:0000313" key="3">
    <source>
        <dbReference type="Proteomes" id="UP000236726"/>
    </source>
</evidence>
<protein>
    <submittedName>
        <fullName evidence="2">Helix-turn-helix</fullName>
    </submittedName>
</protein>
<dbReference type="SUPFAM" id="SSF47413">
    <property type="entry name" value="lambda repressor-like DNA-binding domains"/>
    <property type="match status" value="1"/>
</dbReference>
<evidence type="ECO:0000313" key="2">
    <source>
        <dbReference type="EMBL" id="SEF92467.1"/>
    </source>
</evidence>
<dbReference type="RefSeq" id="WP_103953189.1">
    <property type="nucleotide sequence ID" value="NZ_FNUL01000013.1"/>
</dbReference>
<dbReference type="Pfam" id="PF01381">
    <property type="entry name" value="HTH_3"/>
    <property type="match status" value="1"/>
</dbReference>
<dbReference type="AlphaFoldDB" id="A0A1H5W101"/>
<dbReference type="Gene3D" id="1.10.260.40">
    <property type="entry name" value="lambda repressor-like DNA-binding domains"/>
    <property type="match status" value="1"/>
</dbReference>
<feature type="domain" description="HTH cro/C1-type" evidence="1">
    <location>
        <begin position="7"/>
        <end position="44"/>
    </location>
</feature>
<evidence type="ECO:0000259" key="1">
    <source>
        <dbReference type="Pfam" id="PF01381"/>
    </source>
</evidence>
<name>A0A1H5W101_9FIRM</name>
<accession>A0A1H5W101</accession>
<organism evidence="2 3">
    <name type="scientific">Lachnospira multipara</name>
    <dbReference type="NCBI Taxonomy" id="28051"/>
    <lineage>
        <taxon>Bacteria</taxon>
        <taxon>Bacillati</taxon>
        <taxon>Bacillota</taxon>
        <taxon>Clostridia</taxon>
        <taxon>Lachnospirales</taxon>
        <taxon>Lachnospiraceae</taxon>
        <taxon>Lachnospira</taxon>
    </lineage>
</organism>
<dbReference type="CDD" id="cd00093">
    <property type="entry name" value="HTH_XRE"/>
    <property type="match status" value="1"/>
</dbReference>
<dbReference type="Proteomes" id="UP000236726">
    <property type="component" value="Unassembled WGS sequence"/>
</dbReference>
<dbReference type="GO" id="GO:0003677">
    <property type="term" value="F:DNA binding"/>
    <property type="evidence" value="ECO:0007669"/>
    <property type="project" value="InterPro"/>
</dbReference>